<feature type="transmembrane region" description="Helical" evidence="6">
    <location>
        <begin position="175"/>
        <end position="199"/>
    </location>
</feature>
<comment type="subcellular location">
    <subcellularLocation>
        <location evidence="1">Cell membrane</location>
        <topology evidence="1">Multi-pass membrane protein</topology>
    </subcellularLocation>
</comment>
<dbReference type="Pfam" id="PF01810">
    <property type="entry name" value="LysE"/>
    <property type="match status" value="1"/>
</dbReference>
<evidence type="ECO:0000256" key="1">
    <source>
        <dbReference type="ARBA" id="ARBA00004651"/>
    </source>
</evidence>
<dbReference type="EMBL" id="JANCPR020000060">
    <property type="protein sequence ID" value="MDJ1137546.1"/>
    <property type="molecule type" value="Genomic_DNA"/>
</dbReference>
<evidence type="ECO:0000256" key="4">
    <source>
        <dbReference type="ARBA" id="ARBA00022989"/>
    </source>
</evidence>
<dbReference type="RefSeq" id="WP_274045119.1">
    <property type="nucleotide sequence ID" value="NZ_JANCPR020000060.1"/>
</dbReference>
<gene>
    <name evidence="7" type="ORF">NMN56_037455</name>
</gene>
<keyword evidence="4 6" id="KW-1133">Transmembrane helix</keyword>
<dbReference type="PIRSF" id="PIRSF006324">
    <property type="entry name" value="LeuE"/>
    <property type="match status" value="1"/>
</dbReference>
<dbReference type="PANTHER" id="PTHR30086">
    <property type="entry name" value="ARGININE EXPORTER PROTEIN ARGO"/>
    <property type="match status" value="1"/>
</dbReference>
<proteinExistence type="predicted"/>
<dbReference type="Proteomes" id="UP001214441">
    <property type="component" value="Unassembled WGS sequence"/>
</dbReference>
<keyword evidence="5 6" id="KW-0472">Membrane</keyword>
<keyword evidence="8" id="KW-1185">Reference proteome</keyword>
<sequence length="232" mass="24353">MIPDVEWLAFLPAAVLLAATPGANQLLVLRNGVRHGPRPAIHASLGRFAAFALMVLAVAAGLGAVLATSERVFTLVKWCGVAYLSWLGCRSLFTAVRGTRFTAVRGTRPTAVRGAHRSGTELTATPGKPGGMGSWKLARQEFVVAASNPKALLLFTVFLPQFLTDGAPHVAPPLLALGVAYIAVEFCCACGYAAIGARLKRLGLTRRAQRLLDAGTGLAMLALAGRLGAQKR</sequence>
<name>A0ABT7A9R6_9ACTN</name>
<evidence type="ECO:0000313" key="8">
    <source>
        <dbReference type="Proteomes" id="UP001214441"/>
    </source>
</evidence>
<evidence type="ECO:0000256" key="3">
    <source>
        <dbReference type="ARBA" id="ARBA00022692"/>
    </source>
</evidence>
<evidence type="ECO:0000256" key="5">
    <source>
        <dbReference type="ARBA" id="ARBA00023136"/>
    </source>
</evidence>
<evidence type="ECO:0000256" key="2">
    <source>
        <dbReference type="ARBA" id="ARBA00022475"/>
    </source>
</evidence>
<dbReference type="InterPro" id="IPR001123">
    <property type="entry name" value="LeuE-type"/>
</dbReference>
<reference evidence="7 8" key="1">
    <citation type="submission" date="2023-05" db="EMBL/GenBank/DDBJ databases">
        <title>Streptantibioticus silvisoli sp. nov., acidotolerant actinomycetes 1 from pine litter.</title>
        <authorList>
            <person name="Swiecimska M."/>
            <person name="Golinska P."/>
            <person name="Sangal V."/>
            <person name="Wachnowicz B."/>
            <person name="Goodfellow M."/>
        </authorList>
    </citation>
    <scope>NUCLEOTIDE SEQUENCE [LARGE SCALE GENOMIC DNA]</scope>
    <source>
        <strain evidence="7 8">DSM 42109</strain>
    </source>
</reference>
<dbReference type="PANTHER" id="PTHR30086:SF20">
    <property type="entry name" value="ARGININE EXPORTER PROTEIN ARGO-RELATED"/>
    <property type="match status" value="1"/>
</dbReference>
<protein>
    <submittedName>
        <fullName evidence="7">LysE family translocator</fullName>
    </submittedName>
</protein>
<feature type="transmembrane region" description="Helical" evidence="6">
    <location>
        <begin position="48"/>
        <end position="67"/>
    </location>
</feature>
<keyword evidence="3 6" id="KW-0812">Transmembrane</keyword>
<evidence type="ECO:0000256" key="6">
    <source>
        <dbReference type="SAM" id="Phobius"/>
    </source>
</evidence>
<feature type="transmembrane region" description="Helical" evidence="6">
    <location>
        <begin position="142"/>
        <end position="163"/>
    </location>
</feature>
<organism evidence="7 8">
    <name type="scientific">Streptomyces iconiensis</name>
    <dbReference type="NCBI Taxonomy" id="1384038"/>
    <lineage>
        <taxon>Bacteria</taxon>
        <taxon>Bacillati</taxon>
        <taxon>Actinomycetota</taxon>
        <taxon>Actinomycetes</taxon>
        <taxon>Kitasatosporales</taxon>
        <taxon>Streptomycetaceae</taxon>
        <taxon>Streptomyces</taxon>
    </lineage>
</organism>
<keyword evidence="2" id="KW-1003">Cell membrane</keyword>
<accession>A0ABT7A9R6</accession>
<comment type="caution">
    <text evidence="7">The sequence shown here is derived from an EMBL/GenBank/DDBJ whole genome shotgun (WGS) entry which is preliminary data.</text>
</comment>
<evidence type="ECO:0000313" key="7">
    <source>
        <dbReference type="EMBL" id="MDJ1137546.1"/>
    </source>
</evidence>